<accession>K2GHD6</accession>
<reference evidence="1" key="1">
    <citation type="journal article" date="2012" name="Science">
        <title>Fermentation, hydrogen, and sulfur metabolism in multiple uncultivated bacterial phyla.</title>
        <authorList>
            <person name="Wrighton K.C."/>
            <person name="Thomas B.C."/>
            <person name="Sharon I."/>
            <person name="Miller C.S."/>
            <person name="Castelle C.J."/>
            <person name="VerBerkmoes N.C."/>
            <person name="Wilkins M.J."/>
            <person name="Hettich R.L."/>
            <person name="Lipton M.S."/>
            <person name="Williams K.H."/>
            <person name="Long P.E."/>
            <person name="Banfield J.F."/>
        </authorList>
    </citation>
    <scope>NUCLEOTIDE SEQUENCE [LARGE SCALE GENOMIC DNA]</scope>
</reference>
<dbReference type="AlphaFoldDB" id="K2GHD6"/>
<comment type="caution">
    <text evidence="1">The sequence shown here is derived from an EMBL/GenBank/DDBJ whole genome shotgun (WGS) entry which is preliminary data.</text>
</comment>
<name>K2GHD6_9BACT</name>
<dbReference type="EMBL" id="AMFJ01000088">
    <property type="protein sequence ID" value="EKE29859.1"/>
    <property type="molecule type" value="Genomic_DNA"/>
</dbReference>
<protein>
    <submittedName>
        <fullName evidence="1">Uncharacterized protein</fullName>
    </submittedName>
</protein>
<proteinExistence type="predicted"/>
<gene>
    <name evidence="1" type="ORF">ACD_2C00088G0024</name>
</gene>
<sequence>MTANTASETLTREVQGEQPKIYELQRKIFDELAKYSTSKNAEQIIESRRDKFYSLLSTAVELSKTTGDELYALRIETMAAARTKAYEDELTLLQKRVPKNIAKILNADIFPEMPMAA</sequence>
<organism evidence="1">
    <name type="scientific">uncultured bacterium</name>
    <name type="common">gcode 4</name>
    <dbReference type="NCBI Taxonomy" id="1234023"/>
    <lineage>
        <taxon>Bacteria</taxon>
        <taxon>environmental samples</taxon>
    </lineage>
</organism>
<evidence type="ECO:0000313" key="1">
    <source>
        <dbReference type="EMBL" id="EKE29859.1"/>
    </source>
</evidence>